<sequence length="56" mass="6074">MDLKLTNLEAVAVMNALQNYVKALEKMGDEKGVLTEKKTVVGLISRIESMPAGEVP</sequence>
<dbReference type="EMBL" id="OUUY01000003">
    <property type="protein sequence ID" value="SPP99616.1"/>
    <property type="molecule type" value="Genomic_DNA"/>
</dbReference>
<organism evidence="1 2">
    <name type="scientific">Candidatus Sulfobium mesophilum</name>
    <dbReference type="NCBI Taxonomy" id="2016548"/>
    <lineage>
        <taxon>Bacteria</taxon>
        <taxon>Pseudomonadati</taxon>
        <taxon>Nitrospirota</taxon>
        <taxon>Nitrospiria</taxon>
        <taxon>Nitrospirales</taxon>
        <taxon>Nitrospiraceae</taxon>
        <taxon>Candidatus Sulfobium</taxon>
    </lineage>
</organism>
<reference evidence="2" key="1">
    <citation type="submission" date="2018-03" db="EMBL/GenBank/DDBJ databases">
        <authorList>
            <person name="Zecchin S."/>
        </authorList>
    </citation>
    <scope>NUCLEOTIDE SEQUENCE [LARGE SCALE GENOMIC DNA]</scope>
</reference>
<evidence type="ECO:0000313" key="2">
    <source>
        <dbReference type="Proteomes" id="UP000245125"/>
    </source>
</evidence>
<name>A0A2U3QDX8_9BACT</name>
<dbReference type="Proteomes" id="UP000245125">
    <property type="component" value="Unassembled WGS sequence"/>
</dbReference>
<proteinExistence type="predicted"/>
<protein>
    <submittedName>
        <fullName evidence="1">Uncharacterized protein</fullName>
    </submittedName>
</protein>
<dbReference type="AlphaFoldDB" id="A0A2U3QDX8"/>
<evidence type="ECO:0000313" key="1">
    <source>
        <dbReference type="EMBL" id="SPP99616.1"/>
    </source>
</evidence>
<gene>
    <name evidence="1" type="ORF">NBG4_1000008</name>
</gene>
<keyword evidence="2" id="KW-1185">Reference proteome</keyword>
<accession>A0A2U3QDX8</accession>